<keyword evidence="5" id="KW-1185">Reference proteome</keyword>
<accession>A0A9P6EWW5</accession>
<evidence type="ECO:0000259" key="3">
    <source>
        <dbReference type="PROSITE" id="PS51797"/>
    </source>
</evidence>
<dbReference type="InterPro" id="IPR018105">
    <property type="entry name" value="Translational_control_tumour_p"/>
</dbReference>
<sequence>MLIFQDIITGDALFSDNFNIMDVGGTYEIECAMILPEGFIVDASNYASVEDAEEDVKSGVFDVINVVHDFGLQRFDLDKKGTSAT</sequence>
<dbReference type="EMBL" id="JAAAXW010000439">
    <property type="protein sequence ID" value="KAF9537212.1"/>
    <property type="molecule type" value="Genomic_DNA"/>
</dbReference>
<evidence type="ECO:0000256" key="2">
    <source>
        <dbReference type="PROSITE-ProRule" id="PRU01133"/>
    </source>
</evidence>
<dbReference type="AlphaFoldDB" id="A0A9P6EWW5"/>
<gene>
    <name evidence="4" type="ORF">EC957_008618</name>
</gene>
<reference evidence="4" key="1">
    <citation type="journal article" date="2020" name="Fungal Divers.">
        <title>Resolving the Mortierellaceae phylogeny through synthesis of multi-gene phylogenetics and phylogenomics.</title>
        <authorList>
            <person name="Vandepol N."/>
            <person name="Liber J."/>
            <person name="Desiro A."/>
            <person name="Na H."/>
            <person name="Kennedy M."/>
            <person name="Barry K."/>
            <person name="Grigoriev I.V."/>
            <person name="Miller A.N."/>
            <person name="O'Donnell K."/>
            <person name="Stajich J.E."/>
            <person name="Bonito G."/>
        </authorList>
    </citation>
    <scope>NUCLEOTIDE SEQUENCE</scope>
    <source>
        <strain evidence="4">NRRL 2591</strain>
    </source>
</reference>
<proteinExistence type="inferred from homology"/>
<dbReference type="Pfam" id="PF00838">
    <property type="entry name" value="TCTP"/>
    <property type="match status" value="1"/>
</dbReference>
<evidence type="ECO:0000313" key="5">
    <source>
        <dbReference type="Proteomes" id="UP000723463"/>
    </source>
</evidence>
<evidence type="ECO:0000313" key="4">
    <source>
        <dbReference type="EMBL" id="KAF9537212.1"/>
    </source>
</evidence>
<dbReference type="PRINTS" id="PR01653">
    <property type="entry name" value="TCTPROTEIN"/>
</dbReference>
<dbReference type="SUPFAM" id="SSF51316">
    <property type="entry name" value="Mss4-like"/>
    <property type="match status" value="1"/>
</dbReference>
<dbReference type="PROSITE" id="PS51797">
    <property type="entry name" value="TCTP_3"/>
    <property type="match status" value="1"/>
</dbReference>
<dbReference type="InterPro" id="IPR011323">
    <property type="entry name" value="Mss4/transl-control_tumour"/>
</dbReference>
<evidence type="ECO:0000256" key="1">
    <source>
        <dbReference type="ARBA" id="ARBA00014759"/>
    </source>
</evidence>
<comment type="similarity">
    <text evidence="2">Belongs to the TCTP family.</text>
</comment>
<dbReference type="Gene3D" id="2.170.150.10">
    <property type="entry name" value="Metal Binding Protein, Guanine Nucleotide Exchange Factor, Chain A"/>
    <property type="match status" value="1"/>
</dbReference>
<dbReference type="Proteomes" id="UP000723463">
    <property type="component" value="Unassembled WGS sequence"/>
</dbReference>
<feature type="domain" description="TCTP" evidence="3">
    <location>
        <begin position="1"/>
        <end position="85"/>
    </location>
</feature>
<name>A0A9P6EWW5_9FUNG</name>
<dbReference type="InterPro" id="IPR034737">
    <property type="entry name" value="TCTP"/>
</dbReference>
<organism evidence="4 5">
    <name type="scientific">Mortierella hygrophila</name>
    <dbReference type="NCBI Taxonomy" id="979708"/>
    <lineage>
        <taxon>Eukaryota</taxon>
        <taxon>Fungi</taxon>
        <taxon>Fungi incertae sedis</taxon>
        <taxon>Mucoromycota</taxon>
        <taxon>Mortierellomycotina</taxon>
        <taxon>Mortierellomycetes</taxon>
        <taxon>Mortierellales</taxon>
        <taxon>Mortierellaceae</taxon>
        <taxon>Mortierella</taxon>
    </lineage>
</organism>
<comment type="caution">
    <text evidence="4">The sequence shown here is derived from an EMBL/GenBank/DDBJ whole genome shotgun (WGS) entry which is preliminary data.</text>
</comment>
<dbReference type="InterPro" id="IPR011057">
    <property type="entry name" value="Mss4-like_sf"/>
</dbReference>
<protein>
    <recommendedName>
        <fullName evidence="1">Translationally-controlled tumor protein homolog</fullName>
    </recommendedName>
</protein>